<feature type="transmembrane region" description="Helical" evidence="1">
    <location>
        <begin position="215"/>
        <end position="232"/>
    </location>
</feature>
<name>A0ABY7BZP7_9HYPH</name>
<proteinExistence type="predicted"/>
<keyword evidence="3" id="KW-1185">Reference proteome</keyword>
<keyword evidence="1" id="KW-1133">Transmembrane helix</keyword>
<keyword evidence="1" id="KW-0812">Transmembrane</keyword>
<accession>A0ABY7BZP7</accession>
<keyword evidence="1" id="KW-0472">Membrane</keyword>
<feature type="transmembrane region" description="Helical" evidence="1">
    <location>
        <begin position="12"/>
        <end position="27"/>
    </location>
</feature>
<feature type="transmembrane region" description="Helical" evidence="1">
    <location>
        <begin position="182"/>
        <end position="203"/>
    </location>
</feature>
<evidence type="ECO:0000313" key="3">
    <source>
        <dbReference type="Proteomes" id="UP001164020"/>
    </source>
</evidence>
<gene>
    <name evidence="2" type="ORF">OH818_01585</name>
</gene>
<evidence type="ECO:0000313" key="2">
    <source>
        <dbReference type="EMBL" id="WAP69054.1"/>
    </source>
</evidence>
<dbReference type="RefSeq" id="WP_268881491.1">
    <property type="nucleotide sequence ID" value="NZ_CP114029.1"/>
</dbReference>
<dbReference type="EMBL" id="CP114029">
    <property type="protein sequence ID" value="WAP69054.1"/>
    <property type="molecule type" value="Genomic_DNA"/>
</dbReference>
<organism evidence="2 3">
    <name type="scientific">Jiella pelagia</name>
    <dbReference type="NCBI Taxonomy" id="2986949"/>
    <lineage>
        <taxon>Bacteria</taxon>
        <taxon>Pseudomonadati</taxon>
        <taxon>Pseudomonadota</taxon>
        <taxon>Alphaproteobacteria</taxon>
        <taxon>Hyphomicrobiales</taxon>
        <taxon>Aurantimonadaceae</taxon>
        <taxon>Jiella</taxon>
    </lineage>
</organism>
<protein>
    <submittedName>
        <fullName evidence="2">Uncharacterized protein</fullName>
    </submittedName>
</protein>
<sequence length="266" mass="29881">MLSWFDWSDALGYGLGIVGLITSYIFYRRSKNVQRLRYTVYRRPLIDIAVSEHVKDRTVVVDGRVVPALYRDYVLLYSSGNRSFRFAEHINSITAALKPDEIIEAGILVNDDPANLASIELKDGSLTISVDYLRSGDGILFFIDHTNKFARKEIKVDERERDAVSRVDPYDMAAERETIVDVTVFLVFVIAIGALISVAATTFPSEENGFNSTPFALISIALPVLFAGHLYIRRVLARTLDRLSRSSAARDSLTRLVSQLPRSRSD</sequence>
<dbReference type="Proteomes" id="UP001164020">
    <property type="component" value="Chromosome"/>
</dbReference>
<reference evidence="2" key="1">
    <citation type="submission" date="2022-12" db="EMBL/GenBank/DDBJ databases">
        <title>Jiella pelagia sp. nov., isolated from phosphonate enriched culture of Northwest Pacific surface seawater.</title>
        <authorList>
            <person name="Shin D.Y."/>
            <person name="Hwang C.Y."/>
        </authorList>
    </citation>
    <scope>NUCLEOTIDE SEQUENCE</scope>
    <source>
        <strain evidence="2">HL-NP1</strain>
    </source>
</reference>
<evidence type="ECO:0000256" key="1">
    <source>
        <dbReference type="SAM" id="Phobius"/>
    </source>
</evidence>